<dbReference type="AlphaFoldDB" id="A0A8H7UBG2"/>
<protein>
    <recommendedName>
        <fullName evidence="4">DinB-like domain-containing protein</fullName>
    </recommendedName>
</protein>
<reference evidence="2" key="1">
    <citation type="submission" date="2020-12" db="EMBL/GenBank/DDBJ databases">
        <title>Metabolic potential, ecology and presence of endohyphal bacteria is reflected in genomic diversity of Mucoromycotina.</title>
        <authorList>
            <person name="Muszewska A."/>
            <person name="Okrasinska A."/>
            <person name="Steczkiewicz K."/>
            <person name="Drgas O."/>
            <person name="Orlowska M."/>
            <person name="Perlinska-Lenart U."/>
            <person name="Aleksandrzak-Piekarczyk T."/>
            <person name="Szatraj K."/>
            <person name="Zielenkiewicz U."/>
            <person name="Pilsyk S."/>
            <person name="Malc E."/>
            <person name="Mieczkowski P."/>
            <person name="Kruszewska J.S."/>
            <person name="Biernat P."/>
            <person name="Pawlowska J."/>
        </authorList>
    </citation>
    <scope>NUCLEOTIDE SEQUENCE</scope>
    <source>
        <strain evidence="2">WA0000067209</strain>
    </source>
</reference>
<dbReference type="InterPro" id="IPR034660">
    <property type="entry name" value="DinB/YfiT-like"/>
</dbReference>
<sequence length="215" mass="24036">MAQTQTTFQHTETQTAPLSSQSAFESESMVSENQTNGTKSASNLIQISQKVLEQPIDFISTMSLDIYTKDSKLMPKSTIGKHIRHMLDHFRILLSNPDLSSNDVNYDLRNRKVAAETDPAAAVELIRDLEARLPVLGDQSFDTPLKLTATIDPNLPPEQYQSSLGRELWYCCIHAIHHYASIKTICLEHGIQVPDSFGVAPSTLQHAEEDKMRQA</sequence>
<keyword evidence="3" id="KW-1185">Reference proteome</keyword>
<feature type="compositionally biased region" description="Polar residues" evidence="1">
    <location>
        <begin position="16"/>
        <end position="37"/>
    </location>
</feature>
<dbReference type="EMBL" id="JAEPQZ010000011">
    <property type="protein sequence ID" value="KAG2175432.1"/>
    <property type="molecule type" value="Genomic_DNA"/>
</dbReference>
<proteinExistence type="predicted"/>
<dbReference type="Proteomes" id="UP000654370">
    <property type="component" value="Unassembled WGS sequence"/>
</dbReference>
<evidence type="ECO:0000256" key="1">
    <source>
        <dbReference type="SAM" id="MobiDB-lite"/>
    </source>
</evidence>
<dbReference type="SUPFAM" id="SSF109854">
    <property type="entry name" value="DinB/YfiT-like putative metalloenzymes"/>
    <property type="match status" value="1"/>
</dbReference>
<evidence type="ECO:0000313" key="3">
    <source>
        <dbReference type="Proteomes" id="UP000654370"/>
    </source>
</evidence>
<name>A0A8H7UBG2_MORIS</name>
<evidence type="ECO:0000313" key="2">
    <source>
        <dbReference type="EMBL" id="KAG2175432.1"/>
    </source>
</evidence>
<comment type="caution">
    <text evidence="2">The sequence shown here is derived from an EMBL/GenBank/DDBJ whole genome shotgun (WGS) entry which is preliminary data.</text>
</comment>
<dbReference type="OrthoDB" id="5564877at2759"/>
<organism evidence="2 3">
    <name type="scientific">Mortierella isabellina</name>
    <name type="common">Filamentous fungus</name>
    <name type="synonym">Umbelopsis isabellina</name>
    <dbReference type="NCBI Taxonomy" id="91625"/>
    <lineage>
        <taxon>Eukaryota</taxon>
        <taxon>Fungi</taxon>
        <taxon>Fungi incertae sedis</taxon>
        <taxon>Mucoromycota</taxon>
        <taxon>Mucoromycotina</taxon>
        <taxon>Umbelopsidomycetes</taxon>
        <taxon>Umbelopsidales</taxon>
        <taxon>Umbelopsidaceae</taxon>
        <taxon>Umbelopsis</taxon>
    </lineage>
</organism>
<accession>A0A8H7UBG2</accession>
<dbReference type="PANTHER" id="PTHR39473:SF1">
    <property type="entry name" value="DINB-LIKE DOMAIN-CONTAINING PROTEIN"/>
    <property type="match status" value="1"/>
</dbReference>
<gene>
    <name evidence="2" type="ORF">INT43_001079</name>
</gene>
<evidence type="ECO:0008006" key="4">
    <source>
        <dbReference type="Google" id="ProtNLM"/>
    </source>
</evidence>
<feature type="region of interest" description="Disordered" evidence="1">
    <location>
        <begin position="1"/>
        <end position="37"/>
    </location>
</feature>
<dbReference type="PANTHER" id="PTHR39473">
    <property type="match status" value="1"/>
</dbReference>
<feature type="compositionally biased region" description="Low complexity" evidence="1">
    <location>
        <begin position="1"/>
        <end position="15"/>
    </location>
</feature>